<evidence type="ECO:0000259" key="5">
    <source>
        <dbReference type="PROSITE" id="PS50234"/>
    </source>
</evidence>
<dbReference type="InterPro" id="IPR056861">
    <property type="entry name" value="HMCN1-like_VWA"/>
</dbReference>
<evidence type="ECO:0000256" key="3">
    <source>
        <dbReference type="ARBA" id="ARBA00022729"/>
    </source>
</evidence>
<reference evidence="6" key="1">
    <citation type="submission" date="2020-09" db="EMBL/GenBank/DDBJ databases">
        <title>A novel bacterium of genus Paenibacillus, isolated from South China Sea.</title>
        <authorList>
            <person name="Huang H."/>
            <person name="Mo K."/>
            <person name="Hu Y."/>
        </authorList>
    </citation>
    <scope>NUCLEOTIDE SEQUENCE</scope>
    <source>
        <strain evidence="6">IB182496</strain>
    </source>
</reference>
<evidence type="ECO:0000313" key="6">
    <source>
        <dbReference type="EMBL" id="MBD2848459.1"/>
    </source>
</evidence>
<dbReference type="GO" id="GO:0004674">
    <property type="term" value="F:protein serine/threonine kinase activity"/>
    <property type="evidence" value="ECO:0007669"/>
    <property type="project" value="TreeGrafter"/>
</dbReference>
<dbReference type="Proteomes" id="UP000621560">
    <property type="component" value="Unassembled WGS sequence"/>
</dbReference>
<feature type="compositionally biased region" description="Low complexity" evidence="4">
    <location>
        <begin position="104"/>
        <end position="114"/>
    </location>
</feature>
<dbReference type="AlphaFoldDB" id="A0A927GU20"/>
<evidence type="ECO:0000256" key="1">
    <source>
        <dbReference type="ARBA" id="ARBA00004613"/>
    </source>
</evidence>
<sequence>MYKESRANWIEKSRAKRVEESRAGRTTKNRTGWFAKGKAAWLAAALLLMVAVVAGCSGGEGNNAQSTASDWSEGSAKREETSESSRSEATFDRAVEPYPGGGQQQQDQAAGQLTAGEWADTERWGEFLVRLNERDGAHGMQTWGITPLRRLAAVVTAAGEPVADAALVLRAGDEGETVWEGRTDNQGRAYVFAGIFEQQRGSNADAYTIEVRIGQDTVKRYANVALPAQEPLQIELDEAAVYPDRADIMLVVDTTGSMSDELDYLGAELTDVVQRAQERTGQELELRLSANFYRDEGDEYVVRSYPFTSKVSETVKQIREQRAEGGGDYPEAVDEALKDALHAHEWSEEARARLLFLVLDAPPHDDERTKQRIRELTSDAAALGVRIIPVASSGVDRETEYLMRFFAAATGGSYVFLTDHSGIGNSHLQPQVDQYEVRPLNDLLVELIVRYTERPQQG</sequence>
<dbReference type="PANTHER" id="PTHR47763:SF1">
    <property type="entry name" value="DUF659 DOMAIN-CONTAINING PROTEIN"/>
    <property type="match status" value="1"/>
</dbReference>
<dbReference type="EMBL" id="JACXIZ010000067">
    <property type="protein sequence ID" value="MBD2848459.1"/>
    <property type="molecule type" value="Genomic_DNA"/>
</dbReference>
<keyword evidence="2" id="KW-0964">Secreted</keyword>
<dbReference type="Gene3D" id="3.40.50.410">
    <property type="entry name" value="von Willebrand factor, type A domain"/>
    <property type="match status" value="1"/>
</dbReference>
<organism evidence="6 7">
    <name type="scientific">Paenibacillus sabuli</name>
    <dbReference type="NCBI Taxonomy" id="2772509"/>
    <lineage>
        <taxon>Bacteria</taxon>
        <taxon>Bacillati</taxon>
        <taxon>Bacillota</taxon>
        <taxon>Bacilli</taxon>
        <taxon>Bacillales</taxon>
        <taxon>Paenibacillaceae</taxon>
        <taxon>Paenibacillus</taxon>
    </lineage>
</organism>
<keyword evidence="7" id="KW-1185">Reference proteome</keyword>
<dbReference type="Pfam" id="PF25106">
    <property type="entry name" value="VWA_4"/>
    <property type="match status" value="1"/>
</dbReference>
<feature type="compositionally biased region" description="Basic and acidic residues" evidence="4">
    <location>
        <begin position="75"/>
        <end position="95"/>
    </location>
</feature>
<feature type="compositionally biased region" description="Polar residues" evidence="4">
    <location>
        <begin position="62"/>
        <end position="72"/>
    </location>
</feature>
<dbReference type="GO" id="GO:0005737">
    <property type="term" value="C:cytoplasm"/>
    <property type="evidence" value="ECO:0007669"/>
    <property type="project" value="TreeGrafter"/>
</dbReference>
<evidence type="ECO:0000256" key="4">
    <source>
        <dbReference type="SAM" id="MobiDB-lite"/>
    </source>
</evidence>
<keyword evidence="3" id="KW-0732">Signal</keyword>
<evidence type="ECO:0000256" key="2">
    <source>
        <dbReference type="ARBA" id="ARBA00022525"/>
    </source>
</evidence>
<proteinExistence type="predicted"/>
<feature type="domain" description="VWFA" evidence="5">
    <location>
        <begin position="247"/>
        <end position="432"/>
    </location>
</feature>
<dbReference type="RefSeq" id="WP_190921557.1">
    <property type="nucleotide sequence ID" value="NZ_JACXIZ010000067.1"/>
</dbReference>
<name>A0A927GU20_9BACL</name>
<dbReference type="SUPFAM" id="SSF53300">
    <property type="entry name" value="vWA-like"/>
    <property type="match status" value="1"/>
</dbReference>
<protein>
    <submittedName>
        <fullName evidence="6">VWA domain-containing protein</fullName>
    </submittedName>
</protein>
<dbReference type="CDD" id="cd00198">
    <property type="entry name" value="vWFA"/>
    <property type="match status" value="1"/>
</dbReference>
<evidence type="ECO:0000313" key="7">
    <source>
        <dbReference type="Proteomes" id="UP000621560"/>
    </source>
</evidence>
<comment type="caution">
    <text evidence="6">The sequence shown here is derived from an EMBL/GenBank/DDBJ whole genome shotgun (WGS) entry which is preliminary data.</text>
</comment>
<dbReference type="PROSITE" id="PS50234">
    <property type="entry name" value="VWFA"/>
    <property type="match status" value="1"/>
</dbReference>
<dbReference type="SMART" id="SM00327">
    <property type="entry name" value="VWA"/>
    <property type="match status" value="1"/>
</dbReference>
<dbReference type="InterPro" id="IPR052969">
    <property type="entry name" value="Thr-specific_kinase-like"/>
</dbReference>
<feature type="region of interest" description="Disordered" evidence="4">
    <location>
        <begin position="61"/>
        <end position="114"/>
    </location>
</feature>
<dbReference type="InterPro" id="IPR002035">
    <property type="entry name" value="VWF_A"/>
</dbReference>
<gene>
    <name evidence="6" type="ORF">IDH44_25030</name>
</gene>
<comment type="subcellular location">
    <subcellularLocation>
        <location evidence="1">Secreted</location>
    </subcellularLocation>
</comment>
<dbReference type="InterPro" id="IPR036465">
    <property type="entry name" value="vWFA_dom_sf"/>
</dbReference>
<accession>A0A927GU20</accession>
<dbReference type="PANTHER" id="PTHR47763">
    <property type="entry name" value="ALPHA-PROTEIN KINASE VWKA"/>
    <property type="match status" value="1"/>
</dbReference>